<feature type="region of interest" description="Disordered" evidence="3">
    <location>
        <begin position="217"/>
        <end position="236"/>
    </location>
</feature>
<evidence type="ECO:0000259" key="5">
    <source>
        <dbReference type="PROSITE" id="PS51473"/>
    </source>
</evidence>
<keyword evidence="1 4" id="KW-0732">Signal</keyword>
<dbReference type="Proteomes" id="UP001054821">
    <property type="component" value="Chromosome 4"/>
</dbReference>
<dbReference type="InterPro" id="IPR002902">
    <property type="entry name" value="GNK2"/>
</dbReference>
<comment type="caution">
    <text evidence="6">The sequence shown here is derived from an EMBL/GenBank/DDBJ whole genome shotgun (WGS) entry which is preliminary data.</text>
</comment>
<dbReference type="Pfam" id="PF01657">
    <property type="entry name" value="Stress-antifung"/>
    <property type="match status" value="2"/>
</dbReference>
<keyword evidence="7" id="KW-1185">Reference proteome</keyword>
<dbReference type="Gene3D" id="1.10.510.10">
    <property type="entry name" value="Transferase(Phosphotransferase) domain 1"/>
    <property type="match status" value="1"/>
</dbReference>
<dbReference type="SUPFAM" id="SSF56112">
    <property type="entry name" value="Protein kinase-like (PK-like)"/>
    <property type="match status" value="1"/>
</dbReference>
<feature type="region of interest" description="Disordered" evidence="3">
    <location>
        <begin position="360"/>
        <end position="391"/>
    </location>
</feature>
<dbReference type="EMBL" id="JAJFAZ020000004">
    <property type="protein sequence ID" value="KAI5330960.1"/>
    <property type="molecule type" value="Genomic_DNA"/>
</dbReference>
<organism evidence="6 7">
    <name type="scientific">Prunus dulcis</name>
    <name type="common">Almond</name>
    <name type="synonym">Amygdalus dulcis</name>
    <dbReference type="NCBI Taxonomy" id="3755"/>
    <lineage>
        <taxon>Eukaryota</taxon>
        <taxon>Viridiplantae</taxon>
        <taxon>Streptophyta</taxon>
        <taxon>Embryophyta</taxon>
        <taxon>Tracheophyta</taxon>
        <taxon>Spermatophyta</taxon>
        <taxon>Magnoliopsida</taxon>
        <taxon>eudicotyledons</taxon>
        <taxon>Gunneridae</taxon>
        <taxon>Pentapetalae</taxon>
        <taxon>rosids</taxon>
        <taxon>fabids</taxon>
        <taxon>Rosales</taxon>
        <taxon>Rosaceae</taxon>
        <taxon>Amygdaloideae</taxon>
        <taxon>Amygdaleae</taxon>
        <taxon>Prunus</taxon>
    </lineage>
</organism>
<feature type="domain" description="Gnk2-homologous" evidence="5">
    <location>
        <begin position="101"/>
        <end position="206"/>
    </location>
</feature>
<feature type="chain" id="PRO_5041995657" description="Gnk2-homologous domain-containing protein" evidence="4">
    <location>
        <begin position="26"/>
        <end position="391"/>
    </location>
</feature>
<evidence type="ECO:0000256" key="1">
    <source>
        <dbReference type="ARBA" id="ARBA00022729"/>
    </source>
</evidence>
<evidence type="ECO:0000313" key="6">
    <source>
        <dbReference type="EMBL" id="KAI5330960.1"/>
    </source>
</evidence>
<protein>
    <recommendedName>
        <fullName evidence="5">Gnk2-homologous domain-containing protein</fullName>
    </recommendedName>
</protein>
<evidence type="ECO:0000256" key="4">
    <source>
        <dbReference type="SAM" id="SignalP"/>
    </source>
</evidence>
<dbReference type="CDD" id="cd23509">
    <property type="entry name" value="Gnk2-like"/>
    <property type="match status" value="2"/>
</dbReference>
<dbReference type="Gene3D" id="3.30.430.20">
    <property type="entry name" value="Gnk2 domain, C-X8-C-X2-C motif"/>
    <property type="match status" value="2"/>
</dbReference>
<dbReference type="InterPro" id="IPR038408">
    <property type="entry name" value="GNK2_sf"/>
</dbReference>
<evidence type="ECO:0000256" key="2">
    <source>
        <dbReference type="ARBA" id="ARBA00022737"/>
    </source>
</evidence>
<dbReference type="InterPro" id="IPR011009">
    <property type="entry name" value="Kinase-like_dom_sf"/>
</dbReference>
<keyword evidence="2" id="KW-0677">Repeat</keyword>
<name>A0AAD4VTB8_PRUDU</name>
<accession>A0AAD4VTB8</accession>
<dbReference type="AlphaFoldDB" id="A0AAD4VTB8"/>
<dbReference type="PROSITE" id="PS51473">
    <property type="entry name" value="GNK2"/>
    <property type="match status" value="1"/>
</dbReference>
<feature type="signal peptide" evidence="4">
    <location>
        <begin position="1"/>
        <end position="25"/>
    </location>
</feature>
<evidence type="ECO:0000313" key="7">
    <source>
        <dbReference type="Proteomes" id="UP001054821"/>
    </source>
</evidence>
<evidence type="ECO:0000256" key="3">
    <source>
        <dbReference type="SAM" id="MobiDB-lite"/>
    </source>
</evidence>
<sequence>MPSFNLNVLMTLVLGLLSLSCLSEADYRSHVCSNTTRFTPNSTYEFNLNLLLSSLTSNATRELGFYNTTACSQDPNTAVYGSFLCRADLTSDACQDCVSTAARDAVQEYCPKKSHHNLLLSKTITELVPVAVNAAPGAKKFATKEVNFTGFQDLYSLVQCTPDLSSTDCDRCLRGAIALLPACCNGKPGARVVCPSCNVRYEFYPFYTSVAAPPSPPTPLLLPPPPPASVSRSQGNDDQISSLPIVAIVCSLSLTKEKLSLVLEILSGKRISSFRNGDNEEDLLSYAWRNWRNDTVANIMDPKLTTGLGIEIMRCIHIGLLCVQENVASRPSMASVVSMLNSHSVTLSLPSPPPYYLQYNSGSDITGSDESKNPMDVSGNNNSDFTEPYAR</sequence>
<dbReference type="FunFam" id="3.30.430.20:FF:000012">
    <property type="entry name" value="Cysteine-rich receptor-like protein kinase 25"/>
    <property type="match status" value="1"/>
</dbReference>
<dbReference type="PANTHER" id="PTHR32099:SF42">
    <property type="entry name" value="CYSTEINE-RICH RECEPTOR-LIKE PROTEIN KINASE 9-RELATED"/>
    <property type="match status" value="1"/>
</dbReference>
<dbReference type="PANTHER" id="PTHR32099">
    <property type="entry name" value="CYSTEINE-RICH REPEAT SECRETORY PROTEIN"/>
    <property type="match status" value="1"/>
</dbReference>
<gene>
    <name evidence="6" type="ORF">L3X38_021086</name>
</gene>
<proteinExistence type="predicted"/>
<reference evidence="6 7" key="1">
    <citation type="journal article" date="2022" name="G3 (Bethesda)">
        <title>Whole-genome sequence and methylome profiling of the almond [Prunus dulcis (Mill.) D.A. Webb] cultivar 'Nonpareil'.</title>
        <authorList>
            <person name="D'Amico-Willman K.M."/>
            <person name="Ouma W.Z."/>
            <person name="Meulia T."/>
            <person name="Sideli G.M."/>
            <person name="Gradziel T.M."/>
            <person name="Fresnedo-Ramirez J."/>
        </authorList>
    </citation>
    <scope>NUCLEOTIDE SEQUENCE [LARGE SCALE GENOMIC DNA]</scope>
    <source>
        <strain evidence="6">Clone GOH B32 T37-40</strain>
    </source>
</reference>
<feature type="compositionally biased region" description="Pro residues" evidence="3">
    <location>
        <begin position="217"/>
        <end position="228"/>
    </location>
</feature>